<feature type="region of interest" description="Disordered" evidence="1">
    <location>
        <begin position="101"/>
        <end position="120"/>
    </location>
</feature>
<evidence type="ECO:0000313" key="3">
    <source>
        <dbReference type="Proteomes" id="UP000499080"/>
    </source>
</evidence>
<gene>
    <name evidence="2" type="ORF">AVEN_191733_1</name>
</gene>
<sequence>MRSDFIGLMRFDFSKAGPSYLRFFIEKRNTGKTLHLKTMKSSKGTIVSRKNIPCSIFGSHNQQHRERESANSMNENLQKRSERLLKKNRLVNDQKFQTKYYSNSYADQSNQREQTVDQWK</sequence>
<feature type="region of interest" description="Disordered" evidence="1">
    <location>
        <begin position="59"/>
        <end position="88"/>
    </location>
</feature>
<accession>A0A4Y2W9W9</accession>
<protein>
    <submittedName>
        <fullName evidence="2">Uncharacterized protein</fullName>
    </submittedName>
</protein>
<dbReference type="EMBL" id="BGPR01057679">
    <property type="protein sequence ID" value="GBO33959.1"/>
    <property type="molecule type" value="Genomic_DNA"/>
</dbReference>
<comment type="caution">
    <text evidence="2">The sequence shown here is derived from an EMBL/GenBank/DDBJ whole genome shotgun (WGS) entry which is preliminary data.</text>
</comment>
<keyword evidence="3" id="KW-1185">Reference proteome</keyword>
<name>A0A4Y2W9W9_ARAVE</name>
<proteinExistence type="predicted"/>
<reference evidence="2 3" key="1">
    <citation type="journal article" date="2019" name="Sci. Rep.">
        <title>Orb-weaving spider Araneus ventricosus genome elucidates the spidroin gene catalogue.</title>
        <authorList>
            <person name="Kono N."/>
            <person name="Nakamura H."/>
            <person name="Ohtoshi R."/>
            <person name="Moran D.A.P."/>
            <person name="Shinohara A."/>
            <person name="Yoshida Y."/>
            <person name="Fujiwara M."/>
            <person name="Mori M."/>
            <person name="Tomita M."/>
            <person name="Arakawa K."/>
        </authorList>
    </citation>
    <scope>NUCLEOTIDE SEQUENCE [LARGE SCALE GENOMIC DNA]</scope>
</reference>
<evidence type="ECO:0000256" key="1">
    <source>
        <dbReference type="SAM" id="MobiDB-lite"/>
    </source>
</evidence>
<dbReference type="Proteomes" id="UP000499080">
    <property type="component" value="Unassembled WGS sequence"/>
</dbReference>
<organism evidence="2 3">
    <name type="scientific">Araneus ventricosus</name>
    <name type="common">Orbweaver spider</name>
    <name type="synonym">Epeira ventricosa</name>
    <dbReference type="NCBI Taxonomy" id="182803"/>
    <lineage>
        <taxon>Eukaryota</taxon>
        <taxon>Metazoa</taxon>
        <taxon>Ecdysozoa</taxon>
        <taxon>Arthropoda</taxon>
        <taxon>Chelicerata</taxon>
        <taxon>Arachnida</taxon>
        <taxon>Araneae</taxon>
        <taxon>Araneomorphae</taxon>
        <taxon>Entelegynae</taxon>
        <taxon>Araneoidea</taxon>
        <taxon>Araneidae</taxon>
        <taxon>Araneus</taxon>
    </lineage>
</organism>
<evidence type="ECO:0000313" key="2">
    <source>
        <dbReference type="EMBL" id="GBO33959.1"/>
    </source>
</evidence>
<dbReference type="AlphaFoldDB" id="A0A4Y2W9W9"/>